<feature type="binding site" evidence="6">
    <location>
        <position position="45"/>
    </location>
    <ligand>
        <name>ATP</name>
        <dbReference type="ChEBI" id="CHEBI:30616"/>
    </ligand>
</feature>
<dbReference type="Pfam" id="PF00069">
    <property type="entry name" value="Pkinase"/>
    <property type="match status" value="1"/>
</dbReference>
<feature type="compositionally biased region" description="Polar residues" evidence="8">
    <location>
        <begin position="352"/>
        <end position="384"/>
    </location>
</feature>
<evidence type="ECO:0000256" key="5">
    <source>
        <dbReference type="ARBA" id="ARBA00022840"/>
    </source>
</evidence>
<feature type="compositionally biased region" description="Polar residues" evidence="8">
    <location>
        <begin position="304"/>
        <end position="314"/>
    </location>
</feature>
<dbReference type="InterPro" id="IPR017441">
    <property type="entry name" value="Protein_kinase_ATP_BS"/>
</dbReference>
<sequence length="409" mass="46834">MLKKIFMKRKKLPKNYELVTVLGKGVFGEVLQCTKVDTDEMVAVKIPKDSSELDDELTVLNYFKEMKLDNGNIVRFIDSFHLRDKRLALVFEMMEMTLRDFLMEQRNFTPLYFHEVRAIIQQCASGLKALKDINVIHSDLKLDNIMLNVQPLTVKLIDFGVAFHSRTAEQGDIHQPVHYRAPEVMLGLPFSEAIDMWSLGVVMGYIALGESLFPGFYDYDTTRAEFWDNNILSYGRKLYNYSSLDEVENLDLVNMREVEVEEKKMCIDLLKGMLQLDANVRLTPDEVLAHPFITWSDQQYTSCHESLKDSSSQGTGPGTSEEPELETLQETEAWTSQVSELETSESPELETIQETKPETTQAAESQTSQVLNDSYETLESSTSQSDEERKVWSSTPNFCLLAEFKLLFT</sequence>
<dbReference type="PROSITE" id="PS00108">
    <property type="entry name" value="PROTEIN_KINASE_ST"/>
    <property type="match status" value="1"/>
</dbReference>
<keyword evidence="2" id="KW-0808">Transferase</keyword>
<keyword evidence="4 10" id="KW-0418">Kinase</keyword>
<evidence type="ECO:0000256" key="6">
    <source>
        <dbReference type="PROSITE-ProRule" id="PRU10141"/>
    </source>
</evidence>
<dbReference type="PANTHER" id="PTHR24058:SF17">
    <property type="entry name" value="HOMEODOMAIN INTERACTING PROTEIN KINASE, ISOFORM D"/>
    <property type="match status" value="1"/>
</dbReference>
<dbReference type="PROSITE" id="PS00107">
    <property type="entry name" value="PROTEIN_KINASE_ATP"/>
    <property type="match status" value="1"/>
</dbReference>
<dbReference type="PROSITE" id="PS50011">
    <property type="entry name" value="PROTEIN_KINASE_DOM"/>
    <property type="match status" value="1"/>
</dbReference>
<dbReference type="AlphaFoldDB" id="A0AAV1QBJ2"/>
<dbReference type="SMART" id="SM00220">
    <property type="entry name" value="S_TKc"/>
    <property type="match status" value="1"/>
</dbReference>
<evidence type="ECO:0000256" key="2">
    <source>
        <dbReference type="ARBA" id="ARBA00022679"/>
    </source>
</evidence>
<feature type="domain" description="Protein kinase" evidence="9">
    <location>
        <begin position="16"/>
        <end position="293"/>
    </location>
</feature>
<keyword evidence="5 6" id="KW-0067">ATP-binding</keyword>
<evidence type="ECO:0000313" key="10">
    <source>
        <dbReference type="EMBL" id="CAK6980844.1"/>
    </source>
</evidence>
<comment type="caution">
    <text evidence="10">The sequence shown here is derived from an EMBL/GenBank/DDBJ whole genome shotgun (WGS) entry which is preliminary data.</text>
</comment>
<feature type="region of interest" description="Disordered" evidence="8">
    <location>
        <begin position="304"/>
        <end position="326"/>
    </location>
</feature>
<dbReference type="Gene3D" id="1.10.510.10">
    <property type="entry name" value="Transferase(Phosphotransferase) domain 1"/>
    <property type="match status" value="1"/>
</dbReference>
<accession>A0AAV1QBJ2</accession>
<dbReference type="Proteomes" id="UP001314229">
    <property type="component" value="Unassembled WGS sequence"/>
</dbReference>
<dbReference type="GO" id="GO:0004713">
    <property type="term" value="F:protein tyrosine kinase activity"/>
    <property type="evidence" value="ECO:0007669"/>
    <property type="project" value="TreeGrafter"/>
</dbReference>
<dbReference type="GO" id="GO:0005737">
    <property type="term" value="C:cytoplasm"/>
    <property type="evidence" value="ECO:0007669"/>
    <property type="project" value="TreeGrafter"/>
</dbReference>
<dbReference type="GO" id="GO:0005524">
    <property type="term" value="F:ATP binding"/>
    <property type="evidence" value="ECO:0007669"/>
    <property type="project" value="UniProtKB-UniRule"/>
</dbReference>
<evidence type="ECO:0000256" key="4">
    <source>
        <dbReference type="ARBA" id="ARBA00022777"/>
    </source>
</evidence>
<evidence type="ECO:0000259" key="9">
    <source>
        <dbReference type="PROSITE" id="PS50011"/>
    </source>
</evidence>
<organism evidence="10 11">
    <name type="scientific">Scomber scombrus</name>
    <name type="common">Atlantic mackerel</name>
    <name type="synonym">Scomber vernalis</name>
    <dbReference type="NCBI Taxonomy" id="13677"/>
    <lineage>
        <taxon>Eukaryota</taxon>
        <taxon>Metazoa</taxon>
        <taxon>Chordata</taxon>
        <taxon>Craniata</taxon>
        <taxon>Vertebrata</taxon>
        <taxon>Euteleostomi</taxon>
        <taxon>Actinopterygii</taxon>
        <taxon>Neopterygii</taxon>
        <taxon>Teleostei</taxon>
        <taxon>Neoteleostei</taxon>
        <taxon>Acanthomorphata</taxon>
        <taxon>Pelagiaria</taxon>
        <taxon>Scombriformes</taxon>
        <taxon>Scombridae</taxon>
        <taxon>Scomber</taxon>
    </lineage>
</organism>
<dbReference type="GO" id="GO:0004674">
    <property type="term" value="F:protein serine/threonine kinase activity"/>
    <property type="evidence" value="ECO:0007669"/>
    <property type="project" value="UniProtKB-KW"/>
</dbReference>
<evidence type="ECO:0000256" key="3">
    <source>
        <dbReference type="ARBA" id="ARBA00022741"/>
    </source>
</evidence>
<keyword evidence="10" id="KW-0238">DNA-binding</keyword>
<dbReference type="Gene3D" id="3.30.200.20">
    <property type="entry name" value="Phosphorylase Kinase, domain 1"/>
    <property type="match status" value="1"/>
</dbReference>
<dbReference type="InterPro" id="IPR000719">
    <property type="entry name" value="Prot_kinase_dom"/>
</dbReference>
<feature type="region of interest" description="Disordered" evidence="8">
    <location>
        <begin position="339"/>
        <end position="389"/>
    </location>
</feature>
<proteinExistence type="inferred from homology"/>
<dbReference type="GO" id="GO:0005634">
    <property type="term" value="C:nucleus"/>
    <property type="evidence" value="ECO:0007669"/>
    <property type="project" value="TreeGrafter"/>
</dbReference>
<keyword evidence="1 7" id="KW-0723">Serine/threonine-protein kinase</keyword>
<dbReference type="GO" id="GO:0003677">
    <property type="term" value="F:DNA binding"/>
    <property type="evidence" value="ECO:0007669"/>
    <property type="project" value="UniProtKB-KW"/>
</dbReference>
<keyword evidence="11" id="KW-1185">Reference proteome</keyword>
<dbReference type="InterPro" id="IPR008271">
    <property type="entry name" value="Ser/Thr_kinase_AS"/>
</dbReference>
<comment type="similarity">
    <text evidence="7">Belongs to the protein kinase superfamily.</text>
</comment>
<evidence type="ECO:0000256" key="8">
    <source>
        <dbReference type="SAM" id="MobiDB-lite"/>
    </source>
</evidence>
<dbReference type="InterPro" id="IPR011009">
    <property type="entry name" value="Kinase-like_dom_sf"/>
</dbReference>
<name>A0AAV1QBJ2_SCOSC</name>
<dbReference type="SUPFAM" id="SSF56112">
    <property type="entry name" value="Protein kinase-like (PK-like)"/>
    <property type="match status" value="1"/>
</dbReference>
<dbReference type="InterPro" id="IPR050494">
    <property type="entry name" value="Ser_Thr_dual-spec_kinase"/>
</dbReference>
<dbReference type="PANTHER" id="PTHR24058">
    <property type="entry name" value="DUAL SPECIFICITY PROTEIN KINASE"/>
    <property type="match status" value="1"/>
</dbReference>
<dbReference type="EMBL" id="CAWUFR010000740">
    <property type="protein sequence ID" value="CAK6980844.1"/>
    <property type="molecule type" value="Genomic_DNA"/>
</dbReference>
<reference evidence="10 11" key="1">
    <citation type="submission" date="2024-01" db="EMBL/GenBank/DDBJ databases">
        <authorList>
            <person name="Alioto T."/>
            <person name="Alioto T."/>
            <person name="Gomez Garrido J."/>
        </authorList>
    </citation>
    <scope>NUCLEOTIDE SEQUENCE [LARGE SCALE GENOMIC DNA]</scope>
</reference>
<keyword evidence="10" id="KW-0371">Homeobox</keyword>
<keyword evidence="3 6" id="KW-0547">Nucleotide-binding</keyword>
<evidence type="ECO:0000313" key="11">
    <source>
        <dbReference type="Proteomes" id="UP001314229"/>
    </source>
</evidence>
<protein>
    <submittedName>
        <fullName evidence="10">Homeodomain-interacting protein kinase 1-like</fullName>
    </submittedName>
</protein>
<evidence type="ECO:0000256" key="1">
    <source>
        <dbReference type="ARBA" id="ARBA00022527"/>
    </source>
</evidence>
<evidence type="ECO:0000256" key="7">
    <source>
        <dbReference type="RuleBase" id="RU000304"/>
    </source>
</evidence>
<gene>
    <name evidence="10" type="ORF">FSCOSCO3_A002044</name>
</gene>